<proteinExistence type="inferred from homology"/>
<keyword evidence="3" id="KW-1185">Reference proteome</keyword>
<dbReference type="GO" id="GO:0045053">
    <property type="term" value="P:protein retention in Golgi apparatus"/>
    <property type="evidence" value="ECO:0007669"/>
    <property type="project" value="TreeGrafter"/>
</dbReference>
<gene>
    <name evidence="2" type="ORF">C2S53_018848</name>
</gene>
<evidence type="ECO:0000256" key="1">
    <source>
        <dbReference type="ARBA" id="ARBA00006545"/>
    </source>
</evidence>
<comment type="caution">
    <text evidence="2">The sequence shown here is derived from an EMBL/GenBank/DDBJ whole genome shotgun (WGS) entry which is preliminary data.</text>
</comment>
<dbReference type="PANTHER" id="PTHR16166:SF93">
    <property type="entry name" value="INTERMEMBRANE LIPID TRANSFER PROTEIN VPS13"/>
    <property type="match status" value="1"/>
</dbReference>
<organism evidence="2 3">
    <name type="scientific">Perilla frutescens var. hirtella</name>
    <name type="common">Perilla citriodora</name>
    <name type="synonym">Perilla setoyensis</name>
    <dbReference type="NCBI Taxonomy" id="608512"/>
    <lineage>
        <taxon>Eukaryota</taxon>
        <taxon>Viridiplantae</taxon>
        <taxon>Streptophyta</taxon>
        <taxon>Embryophyta</taxon>
        <taxon>Tracheophyta</taxon>
        <taxon>Spermatophyta</taxon>
        <taxon>Magnoliopsida</taxon>
        <taxon>eudicotyledons</taxon>
        <taxon>Gunneridae</taxon>
        <taxon>Pentapetalae</taxon>
        <taxon>asterids</taxon>
        <taxon>lamiids</taxon>
        <taxon>Lamiales</taxon>
        <taxon>Lamiaceae</taxon>
        <taxon>Nepetoideae</taxon>
        <taxon>Elsholtzieae</taxon>
        <taxon>Perilla</taxon>
    </lineage>
</organism>
<evidence type="ECO:0000313" key="3">
    <source>
        <dbReference type="Proteomes" id="UP001190926"/>
    </source>
</evidence>
<comment type="similarity">
    <text evidence="1">Belongs to the VPS13 family.</text>
</comment>
<reference evidence="2 3" key="1">
    <citation type="journal article" date="2021" name="Nat. Commun.">
        <title>Incipient diploidization of the medicinal plant Perilla within 10,000 years.</title>
        <authorList>
            <person name="Zhang Y."/>
            <person name="Shen Q."/>
            <person name="Leng L."/>
            <person name="Zhang D."/>
            <person name="Chen S."/>
            <person name="Shi Y."/>
            <person name="Ning Z."/>
            <person name="Chen S."/>
        </authorList>
    </citation>
    <scope>NUCLEOTIDE SEQUENCE [LARGE SCALE GENOMIC DNA]</scope>
    <source>
        <strain evidence="3">cv. PC099</strain>
    </source>
</reference>
<evidence type="ECO:0000313" key="2">
    <source>
        <dbReference type="EMBL" id="KAH6821655.1"/>
    </source>
</evidence>
<dbReference type="Proteomes" id="UP001190926">
    <property type="component" value="Unassembled WGS sequence"/>
</dbReference>
<sequence length="130" mass="13950">MSKGVAGLSMDKKSVSLLSNISFYHKHVRHFVDGIRVGGGALTKGISVGKGLIGVTTQSVSGALDLLSKTAEGANTMRKKIAEAIASKDEQLRRRLPWAFGGDNLLRPYDENKAKGQIHSLLLNLVFVCS</sequence>
<protein>
    <recommendedName>
        <fullName evidence="4">Vacuolar protein sorting-associated protein 13 DH-like domain-containing protein</fullName>
    </recommendedName>
</protein>
<dbReference type="GO" id="GO:0006623">
    <property type="term" value="P:protein targeting to vacuole"/>
    <property type="evidence" value="ECO:0007669"/>
    <property type="project" value="TreeGrafter"/>
</dbReference>
<dbReference type="AlphaFoldDB" id="A0AAD4IUW2"/>
<evidence type="ECO:0008006" key="4">
    <source>
        <dbReference type="Google" id="ProtNLM"/>
    </source>
</evidence>
<accession>A0AAD4IUW2</accession>
<dbReference type="InterPro" id="IPR026847">
    <property type="entry name" value="VPS13"/>
</dbReference>
<dbReference type="PANTHER" id="PTHR16166">
    <property type="entry name" value="VACUOLAR PROTEIN SORTING-ASSOCIATED PROTEIN VPS13"/>
    <property type="match status" value="1"/>
</dbReference>
<name>A0AAD4IUW2_PERFH</name>
<dbReference type="EMBL" id="SDAM02001963">
    <property type="protein sequence ID" value="KAH6821655.1"/>
    <property type="molecule type" value="Genomic_DNA"/>
</dbReference>